<protein>
    <recommendedName>
        <fullName evidence="1">Nudix hydrolase domain-containing protein</fullName>
    </recommendedName>
</protein>
<dbReference type="PANTHER" id="PTHR12992:SF45">
    <property type="entry name" value="NUDIX HYDROLASE DOMAIN-CONTAINING PROTEIN"/>
    <property type="match status" value="1"/>
</dbReference>
<feature type="domain" description="Nudix hydrolase" evidence="1">
    <location>
        <begin position="49"/>
        <end position="223"/>
    </location>
</feature>
<dbReference type="Proteomes" id="UP000193218">
    <property type="component" value="Unassembled WGS sequence"/>
</dbReference>
<dbReference type="InterPro" id="IPR015797">
    <property type="entry name" value="NUDIX_hydrolase-like_dom_sf"/>
</dbReference>
<dbReference type="Gene3D" id="3.90.79.10">
    <property type="entry name" value="Nucleoside Triphosphate Pyrophosphohydrolase"/>
    <property type="match status" value="1"/>
</dbReference>
<dbReference type="SUPFAM" id="SSF55811">
    <property type="entry name" value="Nudix"/>
    <property type="match status" value="1"/>
</dbReference>
<evidence type="ECO:0000313" key="2">
    <source>
        <dbReference type="EMBL" id="ORX33990.1"/>
    </source>
</evidence>
<dbReference type="InterPro" id="IPR045121">
    <property type="entry name" value="CoAse"/>
</dbReference>
<dbReference type="STRING" id="4999.A0A1Y1U7I2"/>
<accession>A0A1Y1U7I2</accession>
<dbReference type="Pfam" id="PF00293">
    <property type="entry name" value="NUDIX"/>
    <property type="match status" value="1"/>
</dbReference>
<dbReference type="GeneID" id="33559373"/>
<dbReference type="AlphaFoldDB" id="A0A1Y1U7I2"/>
<comment type="caution">
    <text evidence="2">The sequence shown here is derived from an EMBL/GenBank/DDBJ whole genome shotgun (WGS) entry which is preliminary data.</text>
</comment>
<dbReference type="GO" id="GO:0010945">
    <property type="term" value="F:coenzyme A diphosphatase activity"/>
    <property type="evidence" value="ECO:0007669"/>
    <property type="project" value="InterPro"/>
</dbReference>
<evidence type="ECO:0000313" key="3">
    <source>
        <dbReference type="Proteomes" id="UP000193218"/>
    </source>
</evidence>
<dbReference type="EMBL" id="NBSH01000016">
    <property type="protein sequence ID" value="ORX33990.1"/>
    <property type="molecule type" value="Genomic_DNA"/>
</dbReference>
<dbReference type="PANTHER" id="PTHR12992">
    <property type="entry name" value="NUDIX HYDROLASE"/>
    <property type="match status" value="1"/>
</dbReference>
<proteinExistence type="predicted"/>
<gene>
    <name evidence="2" type="ORF">BD324DRAFT_643669</name>
</gene>
<organism evidence="2 3">
    <name type="scientific">Kockovaella imperatae</name>
    <dbReference type="NCBI Taxonomy" id="4999"/>
    <lineage>
        <taxon>Eukaryota</taxon>
        <taxon>Fungi</taxon>
        <taxon>Dikarya</taxon>
        <taxon>Basidiomycota</taxon>
        <taxon>Agaricomycotina</taxon>
        <taxon>Tremellomycetes</taxon>
        <taxon>Tremellales</taxon>
        <taxon>Cuniculitremaceae</taxon>
        <taxon>Kockovaella</taxon>
    </lineage>
</organism>
<dbReference type="CDD" id="cd03426">
    <property type="entry name" value="NUDIX_CoAse_Nudt7"/>
    <property type="match status" value="1"/>
</dbReference>
<reference evidence="2 3" key="1">
    <citation type="submission" date="2017-03" db="EMBL/GenBank/DDBJ databases">
        <title>Widespread Adenine N6-methylation of Active Genes in Fungi.</title>
        <authorList>
            <consortium name="DOE Joint Genome Institute"/>
            <person name="Mondo S.J."/>
            <person name="Dannebaum R.O."/>
            <person name="Kuo R.C."/>
            <person name="Louie K.B."/>
            <person name="Bewick A.J."/>
            <person name="Labutti K."/>
            <person name="Haridas S."/>
            <person name="Kuo A."/>
            <person name="Salamov A."/>
            <person name="Ahrendt S.R."/>
            <person name="Lau R."/>
            <person name="Bowen B.P."/>
            <person name="Lipzen A."/>
            <person name="Sullivan W."/>
            <person name="Andreopoulos W.B."/>
            <person name="Clum A."/>
            <person name="Lindquist E."/>
            <person name="Daum C."/>
            <person name="Northen T.R."/>
            <person name="Ramamoorthy G."/>
            <person name="Schmitz R.J."/>
            <person name="Gryganskyi A."/>
            <person name="Culley D."/>
            <person name="Magnuson J."/>
            <person name="James T.Y."/>
            <person name="O'Malley M.A."/>
            <person name="Stajich J.E."/>
            <person name="Spatafora J.W."/>
            <person name="Visel A."/>
            <person name="Grigoriev I.V."/>
        </authorList>
    </citation>
    <scope>NUCLEOTIDE SEQUENCE [LARGE SCALE GENOMIC DNA]</scope>
    <source>
        <strain evidence="2 3">NRRL Y-17943</strain>
    </source>
</reference>
<dbReference type="InterPro" id="IPR000086">
    <property type="entry name" value="NUDIX_hydrolase_dom"/>
</dbReference>
<keyword evidence="3" id="KW-1185">Reference proteome</keyword>
<dbReference type="GO" id="GO:0015938">
    <property type="term" value="P:coenzyme A catabolic process"/>
    <property type="evidence" value="ECO:0007669"/>
    <property type="project" value="TreeGrafter"/>
</dbReference>
<dbReference type="PROSITE" id="PS51462">
    <property type="entry name" value="NUDIX"/>
    <property type="match status" value="1"/>
</dbReference>
<dbReference type="OrthoDB" id="10260614at2759"/>
<evidence type="ECO:0000259" key="1">
    <source>
        <dbReference type="PROSITE" id="PS51462"/>
    </source>
</evidence>
<dbReference type="RefSeq" id="XP_021868278.1">
    <property type="nucleotide sequence ID" value="XM_022017564.1"/>
</dbReference>
<name>A0A1Y1U7I2_9TREE</name>
<sequence length="319" mass="35398">MQYEPLSDPLLPGQVLPPWARDKLSAESKECISRLLAHEPSPTRDCGMVKQSAVLVALFQPEGCDELRVLLTTRAKTMRTHPNQTALPGGRVDQEDHSPVHTAYREANEEVGLPLPPHPHIHHLTVLDPLITILPLNAALRNHIIVIPVICFISDQRLISSLVPSPSEVGHIFSHRLKSCHSGIVPENEFASLAEKDGEWWPHPEDMHSQDNRLGVMGPYRMHRFRTTHSPIKGVTSDVLINTATLAYGTPPSFTRFAPGQLSSEQVIERVVAELPLALAKESALSPEERTGLKALPLEWGNLESGERVKSGETWHDRV</sequence>
<dbReference type="InParanoid" id="A0A1Y1U7I2"/>